<keyword evidence="1" id="KW-0175">Coiled coil</keyword>
<dbReference type="AlphaFoldDB" id="A0A5N6ZKC0"/>
<dbReference type="InterPro" id="IPR046529">
    <property type="entry name" value="DUF6594"/>
</dbReference>
<dbReference type="GeneID" id="43658185"/>
<evidence type="ECO:0000313" key="4">
    <source>
        <dbReference type="Proteomes" id="UP000326268"/>
    </source>
</evidence>
<dbReference type="RefSeq" id="XP_031920330.1">
    <property type="nucleotide sequence ID" value="XM_032073739.1"/>
</dbReference>
<evidence type="ECO:0000256" key="1">
    <source>
        <dbReference type="SAM" id="Coils"/>
    </source>
</evidence>
<name>A0A5N6ZKC0_9EURO</name>
<dbReference type="Pfam" id="PF20237">
    <property type="entry name" value="DUF6594"/>
    <property type="match status" value="1"/>
</dbReference>
<dbReference type="OrthoDB" id="4491670at2759"/>
<keyword evidence="4" id="KW-1185">Reference proteome</keyword>
<evidence type="ECO:0000313" key="3">
    <source>
        <dbReference type="EMBL" id="KAE8357249.1"/>
    </source>
</evidence>
<dbReference type="EMBL" id="ML738074">
    <property type="protein sequence ID" value="KAE8357249.1"/>
    <property type="molecule type" value="Genomic_DNA"/>
</dbReference>
<evidence type="ECO:0000259" key="2">
    <source>
        <dbReference type="Pfam" id="PF20237"/>
    </source>
</evidence>
<dbReference type="PANTHER" id="PTHR34502">
    <property type="entry name" value="DUF6594 DOMAIN-CONTAINING PROTEIN-RELATED"/>
    <property type="match status" value="1"/>
</dbReference>
<gene>
    <name evidence="3" type="ORF">BDV27DRAFT_164689</name>
</gene>
<organism evidence="3 4">
    <name type="scientific">Aspergillus caelatus</name>
    <dbReference type="NCBI Taxonomy" id="61420"/>
    <lineage>
        <taxon>Eukaryota</taxon>
        <taxon>Fungi</taxon>
        <taxon>Dikarya</taxon>
        <taxon>Ascomycota</taxon>
        <taxon>Pezizomycotina</taxon>
        <taxon>Eurotiomycetes</taxon>
        <taxon>Eurotiomycetidae</taxon>
        <taxon>Eurotiales</taxon>
        <taxon>Aspergillaceae</taxon>
        <taxon>Aspergillus</taxon>
        <taxon>Aspergillus subgen. Circumdati</taxon>
    </lineage>
</organism>
<reference evidence="3 4" key="1">
    <citation type="submission" date="2019-04" db="EMBL/GenBank/DDBJ databases">
        <title>Friends and foes A comparative genomics studyof 23 Aspergillus species from section Flavi.</title>
        <authorList>
            <consortium name="DOE Joint Genome Institute"/>
            <person name="Kjaerbolling I."/>
            <person name="Vesth T."/>
            <person name="Frisvad J.C."/>
            <person name="Nybo J.L."/>
            <person name="Theobald S."/>
            <person name="Kildgaard S."/>
            <person name="Isbrandt T."/>
            <person name="Kuo A."/>
            <person name="Sato A."/>
            <person name="Lyhne E.K."/>
            <person name="Kogle M.E."/>
            <person name="Wiebenga A."/>
            <person name="Kun R.S."/>
            <person name="Lubbers R.J."/>
            <person name="Makela M.R."/>
            <person name="Barry K."/>
            <person name="Chovatia M."/>
            <person name="Clum A."/>
            <person name="Daum C."/>
            <person name="Haridas S."/>
            <person name="He G."/>
            <person name="LaButti K."/>
            <person name="Lipzen A."/>
            <person name="Mondo S."/>
            <person name="Riley R."/>
            <person name="Salamov A."/>
            <person name="Simmons B.A."/>
            <person name="Magnuson J.K."/>
            <person name="Henrissat B."/>
            <person name="Mortensen U.H."/>
            <person name="Larsen T.O."/>
            <person name="Devries R.P."/>
            <person name="Grigoriev I.V."/>
            <person name="Machida M."/>
            <person name="Baker S.E."/>
            <person name="Andersen M.R."/>
        </authorList>
    </citation>
    <scope>NUCLEOTIDE SEQUENCE [LARGE SCALE GENOMIC DNA]</scope>
    <source>
        <strain evidence="3 4">CBS 763.97</strain>
    </source>
</reference>
<sequence>MNGSANPSESRSASSRCRKEGFADIARWIVLDPDNETFIYRKFDELAARYLLYLQAELLVLEKELNKLDKNNANSNDMDLRNTIRIWETLTQWYNTYDQEARVRMDMVVRLREKLKEYHAFAGA</sequence>
<dbReference type="PANTHER" id="PTHR34502:SF4">
    <property type="entry name" value="DUF6594 DOMAIN-CONTAINING PROTEIN"/>
    <property type="match status" value="1"/>
</dbReference>
<protein>
    <recommendedName>
        <fullName evidence="2">DUF6594 domain-containing protein</fullName>
    </recommendedName>
</protein>
<dbReference type="Proteomes" id="UP000326268">
    <property type="component" value="Unassembled WGS sequence"/>
</dbReference>
<feature type="domain" description="DUF6594" evidence="2">
    <location>
        <begin position="24"/>
        <end position="121"/>
    </location>
</feature>
<feature type="coiled-coil region" evidence="1">
    <location>
        <begin position="51"/>
        <end position="78"/>
    </location>
</feature>
<accession>A0A5N6ZKC0</accession>
<proteinExistence type="predicted"/>